<dbReference type="PANTHER" id="PTHR43213">
    <property type="entry name" value="BIFUNCTIONAL DTTP/UTP PYROPHOSPHATASE/METHYLTRANSFERASE PROTEIN-RELATED"/>
    <property type="match status" value="1"/>
</dbReference>
<gene>
    <name evidence="4" type="primary">maf</name>
    <name evidence="4" type="ORF">H8698_10455</name>
</gene>
<dbReference type="Gene3D" id="3.90.950.10">
    <property type="match status" value="1"/>
</dbReference>
<feature type="site" description="Important for substrate specificity" evidence="3">
    <location>
        <position position="157"/>
    </location>
</feature>
<comment type="catalytic activity">
    <reaction evidence="3">
        <text>UTP + H2O = UMP + diphosphate + H(+)</text>
        <dbReference type="Rhea" id="RHEA:29395"/>
        <dbReference type="ChEBI" id="CHEBI:15377"/>
        <dbReference type="ChEBI" id="CHEBI:15378"/>
        <dbReference type="ChEBI" id="CHEBI:33019"/>
        <dbReference type="ChEBI" id="CHEBI:46398"/>
        <dbReference type="ChEBI" id="CHEBI:57865"/>
        <dbReference type="EC" id="3.6.1.9"/>
    </reaction>
</comment>
<organism evidence="4 5">
    <name type="scientific">Congzhengia minquanensis</name>
    <dbReference type="NCBI Taxonomy" id="2763657"/>
    <lineage>
        <taxon>Bacteria</taxon>
        <taxon>Bacillati</taxon>
        <taxon>Bacillota</taxon>
        <taxon>Clostridia</taxon>
        <taxon>Eubacteriales</taxon>
        <taxon>Oscillospiraceae</taxon>
        <taxon>Congzhengia</taxon>
    </lineage>
</organism>
<dbReference type="GO" id="GO:0009117">
    <property type="term" value="P:nucleotide metabolic process"/>
    <property type="evidence" value="ECO:0007669"/>
    <property type="project" value="UniProtKB-KW"/>
</dbReference>
<name>A0A926HZF6_9FIRM</name>
<dbReference type="Pfam" id="PF02545">
    <property type="entry name" value="Maf"/>
    <property type="match status" value="1"/>
</dbReference>
<dbReference type="SUPFAM" id="SSF52972">
    <property type="entry name" value="ITPase-like"/>
    <property type="match status" value="1"/>
</dbReference>
<accession>A0A926HZF6</accession>
<keyword evidence="5" id="KW-1185">Reference proteome</keyword>
<comment type="caution">
    <text evidence="4">The sequence shown here is derived from an EMBL/GenBank/DDBJ whole genome shotgun (WGS) entry which is preliminary data.</text>
</comment>
<dbReference type="PANTHER" id="PTHR43213:SF5">
    <property type="entry name" value="BIFUNCTIONAL DTTP_UTP PYROPHOSPHATASE_METHYLTRANSFERASE PROTEIN-RELATED"/>
    <property type="match status" value="1"/>
</dbReference>
<evidence type="ECO:0000256" key="3">
    <source>
        <dbReference type="HAMAP-Rule" id="MF_00528"/>
    </source>
</evidence>
<dbReference type="EC" id="3.6.1.9" evidence="3"/>
<comment type="caution">
    <text evidence="3">Lacks conserved residue(s) required for the propagation of feature annotation.</text>
</comment>
<dbReference type="GO" id="GO:0005737">
    <property type="term" value="C:cytoplasm"/>
    <property type="evidence" value="ECO:0007669"/>
    <property type="project" value="UniProtKB-SubCell"/>
</dbReference>
<keyword evidence="2 3" id="KW-0378">Hydrolase</keyword>
<evidence type="ECO:0000313" key="5">
    <source>
        <dbReference type="Proteomes" id="UP000611762"/>
    </source>
</evidence>
<comment type="similarity">
    <text evidence="3">Belongs to the Maf family. YhdE subfamily.</text>
</comment>
<sequence length="196" mass="20964">MEIILASGSPRRKELLGAMGLTFSVRTSCADETIEEGLPPFFVVEQLSLLKASSVASIVKSEGKEAVIIGADTIVVSEGTILTKPSDEEDAKAILSALAGKWHSVLTGVTVMNTKNAKSESFYVETKVHFIALTKEQIDAYVKTGEPMDKAGAYGIQGRGALFVDKLDGDYFNVVGLPVCKLAQVLKAEFDIDCMA</sequence>
<reference evidence="4" key="1">
    <citation type="submission" date="2020-08" db="EMBL/GenBank/DDBJ databases">
        <title>Genome public.</title>
        <authorList>
            <person name="Liu C."/>
            <person name="Sun Q."/>
        </authorList>
    </citation>
    <scope>NUCLEOTIDE SEQUENCE</scope>
    <source>
        <strain evidence="4">H8</strain>
    </source>
</reference>
<keyword evidence="3" id="KW-0546">Nucleotide metabolism</keyword>
<comment type="subcellular location">
    <subcellularLocation>
        <location evidence="3">Cytoplasm</location>
    </subcellularLocation>
</comment>
<dbReference type="InterPro" id="IPR029001">
    <property type="entry name" value="ITPase-like_fam"/>
</dbReference>
<protein>
    <recommendedName>
        <fullName evidence="3">dTTP/UTP pyrophosphatase</fullName>
        <shortName evidence="3">dTTPase/UTPase</shortName>
        <ecNumber evidence="3">3.6.1.9</ecNumber>
    </recommendedName>
    <alternativeName>
        <fullName evidence="3">Nucleoside triphosphate pyrophosphatase</fullName>
    </alternativeName>
    <alternativeName>
        <fullName evidence="3">Nucleotide pyrophosphatase</fullName>
        <shortName evidence="3">Nucleotide PPase</shortName>
    </alternativeName>
</protein>
<dbReference type="EMBL" id="JACRSU010000004">
    <property type="protein sequence ID" value="MBC8541398.1"/>
    <property type="molecule type" value="Genomic_DNA"/>
</dbReference>
<dbReference type="PIRSF" id="PIRSF006305">
    <property type="entry name" value="Maf"/>
    <property type="match status" value="1"/>
</dbReference>
<comment type="cofactor">
    <cofactor evidence="1 3">
        <name>a divalent metal cation</name>
        <dbReference type="ChEBI" id="CHEBI:60240"/>
    </cofactor>
</comment>
<feature type="site" description="Important for substrate specificity" evidence="3">
    <location>
        <position position="73"/>
    </location>
</feature>
<dbReference type="CDD" id="cd00555">
    <property type="entry name" value="Maf"/>
    <property type="match status" value="1"/>
</dbReference>
<evidence type="ECO:0000256" key="2">
    <source>
        <dbReference type="ARBA" id="ARBA00022801"/>
    </source>
</evidence>
<keyword evidence="3" id="KW-0963">Cytoplasm</keyword>
<comment type="catalytic activity">
    <reaction evidence="3">
        <text>dTTP + H2O = dTMP + diphosphate + H(+)</text>
        <dbReference type="Rhea" id="RHEA:28534"/>
        <dbReference type="ChEBI" id="CHEBI:15377"/>
        <dbReference type="ChEBI" id="CHEBI:15378"/>
        <dbReference type="ChEBI" id="CHEBI:33019"/>
        <dbReference type="ChEBI" id="CHEBI:37568"/>
        <dbReference type="ChEBI" id="CHEBI:63528"/>
        <dbReference type="EC" id="3.6.1.9"/>
    </reaction>
</comment>
<evidence type="ECO:0000313" key="4">
    <source>
        <dbReference type="EMBL" id="MBC8541398.1"/>
    </source>
</evidence>
<dbReference type="NCBIfam" id="TIGR00172">
    <property type="entry name" value="maf"/>
    <property type="match status" value="1"/>
</dbReference>
<feature type="active site" description="Proton acceptor" evidence="3">
    <location>
        <position position="72"/>
    </location>
</feature>
<evidence type="ECO:0000256" key="1">
    <source>
        <dbReference type="ARBA" id="ARBA00001968"/>
    </source>
</evidence>
<dbReference type="Proteomes" id="UP000611762">
    <property type="component" value="Unassembled WGS sequence"/>
</dbReference>
<comment type="function">
    <text evidence="3">Nucleoside triphosphate pyrophosphatase that hydrolyzes dTTP and UTP. May have a dual role in cell division arrest and in preventing the incorporation of modified nucleotides into cellular nucleic acids.</text>
</comment>
<dbReference type="InterPro" id="IPR003697">
    <property type="entry name" value="Maf-like"/>
</dbReference>
<proteinExistence type="inferred from homology"/>
<dbReference type="AlphaFoldDB" id="A0A926HZF6"/>
<feature type="site" description="Important for substrate specificity" evidence="3">
    <location>
        <position position="11"/>
    </location>
</feature>
<dbReference type="RefSeq" id="WP_249313447.1">
    <property type="nucleotide sequence ID" value="NZ_JACRSU010000004.1"/>
</dbReference>
<dbReference type="HAMAP" id="MF_00528">
    <property type="entry name" value="Maf"/>
    <property type="match status" value="1"/>
</dbReference>
<dbReference type="GO" id="GO:0047429">
    <property type="term" value="F:nucleoside triphosphate diphosphatase activity"/>
    <property type="evidence" value="ECO:0007669"/>
    <property type="project" value="UniProtKB-EC"/>
</dbReference>